<evidence type="ECO:0000256" key="1">
    <source>
        <dbReference type="ARBA" id="ARBA00004323"/>
    </source>
</evidence>
<dbReference type="InterPro" id="IPR005331">
    <property type="entry name" value="Sulfotransferase"/>
</dbReference>
<sequence>MFFRLHRYKKVTLIGLTACVLATLYITREKTFKNFTDPHSWRLGFDLPGILTEKFANTKRPSEEVMQQNNADRQRELKENIYAVCQNDTSKYYGYNNKFIFHSHIYVNTRHEFINCLIEKVGCSFFKRLLYFFSNNKHNLKDPFEITLGDAHGLPNERFSQMSFRQIENILKNYKKIIFVREPYSRLLSAFVDKLFARSSRWQLILRKVSNANNQPQRKCYNNVTFAEFVTYFVKTITNGLNTDGHFMPMYTHCKPCLIKYDFIGKLESFQNDAEKMMVFIGLSNHKYLIQKAKSASVLDELTDAAHILFSSDSNSKNPCYDPYNAAQKTWRKLQIKGLISIHINFPYSPENWLNITKQEFLTSLIQKHQHSVNTDANLSENRKMALREAYQDIPDEIKLKLKEIFEPDCLLFKYNPFPSFVFDKAPLKSPFRFFSSP</sequence>
<dbReference type="PANTHER" id="PTHR12137">
    <property type="entry name" value="CARBOHYDRATE SULFOTRANSFERASE"/>
    <property type="match status" value="1"/>
</dbReference>
<dbReference type="GO" id="GO:0016051">
    <property type="term" value="P:carbohydrate biosynthetic process"/>
    <property type="evidence" value="ECO:0007669"/>
    <property type="project" value="InterPro"/>
</dbReference>
<name>A0A6P7SMC8_9MOLL</name>
<evidence type="ECO:0000256" key="4">
    <source>
        <dbReference type="ARBA" id="ARBA00022692"/>
    </source>
</evidence>
<comment type="subcellular location">
    <subcellularLocation>
        <location evidence="1 9">Golgi apparatus membrane</location>
        <topology evidence="1 9">Single-pass type II membrane protein</topology>
    </subcellularLocation>
</comment>
<keyword evidence="10" id="KW-1185">Reference proteome</keyword>
<dbReference type="AlphaFoldDB" id="A0A6P7SMC8"/>
<evidence type="ECO:0000256" key="8">
    <source>
        <dbReference type="ARBA" id="ARBA00023180"/>
    </source>
</evidence>
<accession>A0A6P7SMC8</accession>
<keyword evidence="6 9" id="KW-0333">Golgi apparatus</keyword>
<keyword evidence="7" id="KW-0472">Membrane</keyword>
<evidence type="ECO:0000256" key="7">
    <source>
        <dbReference type="ARBA" id="ARBA00023136"/>
    </source>
</evidence>
<protein>
    <recommendedName>
        <fullName evidence="9">Carbohydrate sulfotransferase</fullName>
        <ecNumber evidence="9">2.8.2.-</ecNumber>
    </recommendedName>
</protein>
<keyword evidence="5" id="KW-1133">Transmembrane helix</keyword>
<dbReference type="PANTHER" id="PTHR12137:SF54">
    <property type="entry name" value="CARBOHYDRATE SULFOTRANSFERASE"/>
    <property type="match status" value="1"/>
</dbReference>
<reference evidence="11" key="1">
    <citation type="submission" date="2025-08" db="UniProtKB">
        <authorList>
            <consortium name="RefSeq"/>
        </authorList>
    </citation>
    <scope>IDENTIFICATION</scope>
</reference>
<evidence type="ECO:0000313" key="11">
    <source>
        <dbReference type="RefSeq" id="XP_029639086.1"/>
    </source>
</evidence>
<dbReference type="GO" id="GO:0000139">
    <property type="term" value="C:Golgi membrane"/>
    <property type="evidence" value="ECO:0007669"/>
    <property type="project" value="UniProtKB-SubCell"/>
</dbReference>
<evidence type="ECO:0000256" key="3">
    <source>
        <dbReference type="ARBA" id="ARBA00022679"/>
    </source>
</evidence>
<dbReference type="Proteomes" id="UP000515154">
    <property type="component" value="Linkage group LG7"/>
</dbReference>
<dbReference type="EC" id="2.8.2.-" evidence="9"/>
<evidence type="ECO:0000256" key="5">
    <source>
        <dbReference type="ARBA" id="ARBA00022989"/>
    </source>
</evidence>
<evidence type="ECO:0000313" key="10">
    <source>
        <dbReference type="Proteomes" id="UP000515154"/>
    </source>
</evidence>
<proteinExistence type="inferred from homology"/>
<dbReference type="Pfam" id="PF03567">
    <property type="entry name" value="Sulfotransfer_2"/>
    <property type="match status" value="1"/>
</dbReference>
<evidence type="ECO:0000256" key="2">
    <source>
        <dbReference type="ARBA" id="ARBA00006339"/>
    </source>
</evidence>
<keyword evidence="8 9" id="KW-0325">Glycoprotein</keyword>
<evidence type="ECO:0000256" key="9">
    <source>
        <dbReference type="RuleBase" id="RU364020"/>
    </source>
</evidence>
<keyword evidence="4" id="KW-0812">Transmembrane</keyword>
<keyword evidence="9" id="KW-0735">Signal-anchor</keyword>
<evidence type="ECO:0000256" key="6">
    <source>
        <dbReference type="ARBA" id="ARBA00023034"/>
    </source>
</evidence>
<gene>
    <name evidence="11" type="primary">LOC115214151</name>
</gene>
<dbReference type="InterPro" id="IPR018011">
    <property type="entry name" value="Carb_sulfotrans_8-10"/>
</dbReference>
<dbReference type="GO" id="GO:0008146">
    <property type="term" value="F:sulfotransferase activity"/>
    <property type="evidence" value="ECO:0007669"/>
    <property type="project" value="InterPro"/>
</dbReference>
<organism evidence="10 11">
    <name type="scientific">Octopus sinensis</name>
    <name type="common">East Asian common octopus</name>
    <dbReference type="NCBI Taxonomy" id="2607531"/>
    <lineage>
        <taxon>Eukaryota</taxon>
        <taxon>Metazoa</taxon>
        <taxon>Spiralia</taxon>
        <taxon>Lophotrochozoa</taxon>
        <taxon>Mollusca</taxon>
        <taxon>Cephalopoda</taxon>
        <taxon>Coleoidea</taxon>
        <taxon>Octopodiformes</taxon>
        <taxon>Octopoda</taxon>
        <taxon>Incirrata</taxon>
        <taxon>Octopodidae</taxon>
        <taxon>Octopus</taxon>
    </lineage>
</organism>
<keyword evidence="9" id="KW-0119">Carbohydrate metabolism</keyword>
<comment type="similarity">
    <text evidence="2 9">Belongs to the sulfotransferase 2 family.</text>
</comment>
<keyword evidence="3 9" id="KW-0808">Transferase</keyword>
<dbReference type="RefSeq" id="XP_029639086.1">
    <property type="nucleotide sequence ID" value="XM_029783226.2"/>
</dbReference>